<sequence>MNFDLNIDNYTKDELIEMFELPETFDKNIFDIKEAKLKESIINNKEINKDTQVKTLNFLIKAKNIILNEKQNGLTKFQRSITDFYNSSYDLKTSKLENSEEHMVQVRPEKPYLSSYPSEFFPGIINPLKKRTIKKNLNIDSRFRDNYFATSSTNYSINLPINFNSVLQMQLSSIELPTTYYVVSKQYGNNFFTVIVNGTAGIVNIPDGNYDQVTIYTIINQQLTNLSITTGITDFAHVVFSINLTNGTTGSAQTIVGFDGNQVANSTLELNFQADRFGIDDRNTPLPLKMGWNLGFRNGVYINNTNYVSEGVVDLTGPRYFFLVVDDYNNNVNNSFYSAFNSSILNKNILARISLAANTYDVLSQNNLNLIMTPREYFGPVNIQTLNIQLLDEYGRTVDLNNMDFSFCLTLSTVYDL</sequence>
<proteinExistence type="predicted"/>
<evidence type="ECO:0000313" key="1">
    <source>
        <dbReference type="EMBL" id="QHT91178.1"/>
    </source>
</evidence>
<dbReference type="AlphaFoldDB" id="A0A6C0IDL6"/>
<reference evidence="1" key="1">
    <citation type="journal article" date="2020" name="Nature">
        <title>Giant virus diversity and host interactions through global metagenomics.</title>
        <authorList>
            <person name="Schulz F."/>
            <person name="Roux S."/>
            <person name="Paez-Espino D."/>
            <person name="Jungbluth S."/>
            <person name="Walsh D.A."/>
            <person name="Denef V.J."/>
            <person name="McMahon K.D."/>
            <person name="Konstantinidis K.T."/>
            <person name="Eloe-Fadrosh E.A."/>
            <person name="Kyrpides N.C."/>
            <person name="Woyke T."/>
        </authorList>
    </citation>
    <scope>NUCLEOTIDE SEQUENCE</scope>
    <source>
        <strain evidence="1">GVMAG-M-3300023184-72</strain>
    </source>
</reference>
<accession>A0A6C0IDL6</accession>
<protein>
    <submittedName>
        <fullName evidence="1">Uncharacterized protein</fullName>
    </submittedName>
</protein>
<organism evidence="1">
    <name type="scientific">viral metagenome</name>
    <dbReference type="NCBI Taxonomy" id="1070528"/>
    <lineage>
        <taxon>unclassified sequences</taxon>
        <taxon>metagenomes</taxon>
        <taxon>organismal metagenomes</taxon>
    </lineage>
</organism>
<dbReference type="EMBL" id="MN740163">
    <property type="protein sequence ID" value="QHT91178.1"/>
    <property type="molecule type" value="Genomic_DNA"/>
</dbReference>
<name>A0A6C0IDL6_9ZZZZ</name>